<dbReference type="SMART" id="SM00332">
    <property type="entry name" value="PP2Cc"/>
    <property type="match status" value="1"/>
</dbReference>
<reference evidence="2 3" key="1">
    <citation type="journal article" date="2023" name="Plants (Basel)">
        <title>Bridging the Gap: Combining Genomics and Transcriptomics Approaches to Understand Stylosanthes scabra, an Orphan Legume from the Brazilian Caatinga.</title>
        <authorList>
            <person name="Ferreira-Neto J.R.C."/>
            <person name="da Silva M.D."/>
            <person name="Binneck E."/>
            <person name="de Melo N.F."/>
            <person name="da Silva R.H."/>
            <person name="de Melo A.L.T.M."/>
            <person name="Pandolfi V."/>
            <person name="Bustamante F.O."/>
            <person name="Brasileiro-Vidal A.C."/>
            <person name="Benko-Iseppon A.M."/>
        </authorList>
    </citation>
    <scope>NUCLEOTIDE SEQUENCE [LARGE SCALE GENOMIC DNA]</scope>
    <source>
        <tissue evidence="2">Leaves</tissue>
    </source>
</reference>
<dbReference type="PANTHER" id="PTHR47992">
    <property type="entry name" value="PROTEIN PHOSPHATASE"/>
    <property type="match status" value="1"/>
</dbReference>
<keyword evidence="3" id="KW-1185">Reference proteome</keyword>
<feature type="domain" description="PPM-type phosphatase" evidence="1">
    <location>
        <begin position="34"/>
        <end position="318"/>
    </location>
</feature>
<dbReference type="CDD" id="cd00143">
    <property type="entry name" value="PP2Cc"/>
    <property type="match status" value="1"/>
</dbReference>
<dbReference type="Pfam" id="PF00481">
    <property type="entry name" value="PP2C"/>
    <property type="match status" value="1"/>
</dbReference>
<dbReference type="InterPro" id="IPR015655">
    <property type="entry name" value="PP2C"/>
</dbReference>
<dbReference type="EMBL" id="JASCZI010000042">
    <property type="protein sequence ID" value="MED6107592.1"/>
    <property type="molecule type" value="Genomic_DNA"/>
</dbReference>
<dbReference type="Proteomes" id="UP001341840">
    <property type="component" value="Unassembled WGS sequence"/>
</dbReference>
<dbReference type="InterPro" id="IPR001932">
    <property type="entry name" value="PPM-type_phosphatase-like_dom"/>
</dbReference>
<evidence type="ECO:0000313" key="2">
    <source>
        <dbReference type="EMBL" id="MED6107592.1"/>
    </source>
</evidence>
<name>A0ABU6Q7T1_9FABA</name>
<organism evidence="2 3">
    <name type="scientific">Stylosanthes scabra</name>
    <dbReference type="NCBI Taxonomy" id="79078"/>
    <lineage>
        <taxon>Eukaryota</taxon>
        <taxon>Viridiplantae</taxon>
        <taxon>Streptophyta</taxon>
        <taxon>Embryophyta</taxon>
        <taxon>Tracheophyta</taxon>
        <taxon>Spermatophyta</taxon>
        <taxon>Magnoliopsida</taxon>
        <taxon>eudicotyledons</taxon>
        <taxon>Gunneridae</taxon>
        <taxon>Pentapetalae</taxon>
        <taxon>rosids</taxon>
        <taxon>fabids</taxon>
        <taxon>Fabales</taxon>
        <taxon>Fabaceae</taxon>
        <taxon>Papilionoideae</taxon>
        <taxon>50 kb inversion clade</taxon>
        <taxon>dalbergioids sensu lato</taxon>
        <taxon>Dalbergieae</taxon>
        <taxon>Pterocarpus clade</taxon>
        <taxon>Stylosanthes</taxon>
    </lineage>
</organism>
<dbReference type="Gene3D" id="3.60.40.10">
    <property type="entry name" value="PPM-type phosphatase domain"/>
    <property type="match status" value="1"/>
</dbReference>
<comment type="caution">
    <text evidence="2">The sequence shown here is derived from an EMBL/GenBank/DDBJ whole genome shotgun (WGS) entry which is preliminary data.</text>
</comment>
<protein>
    <recommendedName>
        <fullName evidence="1">PPM-type phosphatase domain-containing protein</fullName>
    </recommendedName>
</protein>
<accession>A0ABU6Q7T1</accession>
<evidence type="ECO:0000259" key="1">
    <source>
        <dbReference type="PROSITE" id="PS51746"/>
    </source>
</evidence>
<gene>
    <name evidence="2" type="ORF">PIB30_015341</name>
</gene>
<dbReference type="InterPro" id="IPR036457">
    <property type="entry name" value="PPM-type-like_dom_sf"/>
</dbReference>
<proteinExistence type="predicted"/>
<evidence type="ECO:0000313" key="3">
    <source>
        <dbReference type="Proteomes" id="UP001341840"/>
    </source>
</evidence>
<sequence length="318" mass="35873">MDKGKGKSLLNPFKNITKDPNLWSLDISDHYCGQFSYSTVRATDPHTQDYSQVEISSKALYIGIYDGHCSPHTAQFLSENLFRRIVDTINSPRDMSVATFSNAIATIERQYLEEVWNNQHIPKILESGSCCLMAFLYRGNLIFVNVGDSGISIGHGSGGSNMLTNDFNITRDKTFRKNYKETHSDNDPKPWVKIAGIRCMKGISGIHVTRAVGTACLKEERFRALYRRKIVASTSSSNTLSHPLPRAYITLESDTLTYPLVQQDRHIIFASGGFWDLMTHRDASKVVFENKREGIARKLIKEAIKRGVKKRDASTFIP</sequence>
<dbReference type="SUPFAM" id="SSF81606">
    <property type="entry name" value="PP2C-like"/>
    <property type="match status" value="1"/>
</dbReference>
<dbReference type="PROSITE" id="PS51746">
    <property type="entry name" value="PPM_2"/>
    <property type="match status" value="1"/>
</dbReference>